<name>A0A2W4WBK8_9CYAN</name>
<reference evidence="1 2" key="2">
    <citation type="submission" date="2018-06" db="EMBL/GenBank/DDBJ databases">
        <title>Metagenomic assembly of (sub)arctic Cyanobacteria and their associated microbiome from non-axenic cultures.</title>
        <authorList>
            <person name="Baurain D."/>
        </authorList>
    </citation>
    <scope>NUCLEOTIDE SEQUENCE [LARGE SCALE GENOMIC DNA]</scope>
    <source>
        <strain evidence="1">ULC041bin1</strain>
    </source>
</reference>
<sequence>MIAEKSKVKTLARFYLGGDSPRYVLNDYAQQYLQSYPLAAKHWQRLSFSTQVLATEQTQWQDYLTSLGII</sequence>
<protein>
    <submittedName>
        <fullName evidence="1">Uncharacterized protein</fullName>
    </submittedName>
</protein>
<accession>A0A2W4WBK8</accession>
<reference evidence="2" key="1">
    <citation type="submission" date="2018-04" db="EMBL/GenBank/DDBJ databases">
        <authorList>
            <person name="Cornet L."/>
        </authorList>
    </citation>
    <scope>NUCLEOTIDE SEQUENCE [LARGE SCALE GENOMIC DNA]</scope>
</reference>
<dbReference type="AlphaFoldDB" id="A0A2W4WBK8"/>
<feature type="non-terminal residue" evidence="1">
    <location>
        <position position="70"/>
    </location>
</feature>
<proteinExistence type="predicted"/>
<evidence type="ECO:0000313" key="2">
    <source>
        <dbReference type="Proteomes" id="UP000249081"/>
    </source>
</evidence>
<comment type="caution">
    <text evidence="1">The sequence shown here is derived from an EMBL/GenBank/DDBJ whole genome shotgun (WGS) entry which is preliminary data.</text>
</comment>
<organism evidence="1 2">
    <name type="scientific">Shackletoniella antarctica</name>
    <dbReference type="NCBI Taxonomy" id="268115"/>
    <lineage>
        <taxon>Bacteria</taxon>
        <taxon>Bacillati</taxon>
        <taxon>Cyanobacteriota</taxon>
        <taxon>Cyanophyceae</taxon>
        <taxon>Oculatellales</taxon>
        <taxon>Oculatellaceae</taxon>
        <taxon>Shackletoniella</taxon>
    </lineage>
</organism>
<gene>
    <name evidence="1" type="ORF">DCF17_09260</name>
</gene>
<dbReference type="Proteomes" id="UP000249081">
    <property type="component" value="Unassembled WGS sequence"/>
</dbReference>
<evidence type="ECO:0000313" key="1">
    <source>
        <dbReference type="EMBL" id="PZO42256.1"/>
    </source>
</evidence>
<dbReference type="EMBL" id="QBMN01000051">
    <property type="protein sequence ID" value="PZO42256.1"/>
    <property type="molecule type" value="Genomic_DNA"/>
</dbReference>